<dbReference type="VEuPathDB" id="CryptoDB:cubi_03063"/>
<proteinExistence type="predicted"/>
<feature type="domain" description="Multiple myeloma tumor-associated protein 2-like N-terminal" evidence="2">
    <location>
        <begin position="14"/>
        <end position="96"/>
    </location>
</feature>
<accession>A0A1J4MPM4</accession>
<dbReference type="Pfam" id="PF10159">
    <property type="entry name" value="MMtag"/>
    <property type="match status" value="1"/>
</dbReference>
<reference evidence="3 4" key="1">
    <citation type="submission" date="2016-10" db="EMBL/GenBank/DDBJ databases">
        <title>Reductive evolution of mitochondrial metabolism and differential evolution of invasion-related proteins in Cryptosporidium.</title>
        <authorList>
            <person name="Liu S."/>
            <person name="Roellig D.M."/>
            <person name="Guo Y."/>
            <person name="Li N."/>
            <person name="Frace M.A."/>
            <person name="Tang K."/>
            <person name="Zhang L."/>
            <person name="Feng Y."/>
            <person name="Xiao L."/>
        </authorList>
    </citation>
    <scope>NUCLEOTIDE SEQUENCE [LARGE SCALE GENOMIC DNA]</scope>
    <source>
        <strain evidence="3">39726</strain>
    </source>
</reference>
<dbReference type="OrthoDB" id="5390672at2759"/>
<dbReference type="PANTHER" id="PTHR14580:SF0">
    <property type="entry name" value="MULTIPLE MYELOMA TUMOR-ASSOCIATED PROTEIN 2"/>
    <property type="match status" value="1"/>
</dbReference>
<name>A0A1J4MPM4_9CRYT</name>
<dbReference type="RefSeq" id="XP_028876077.1">
    <property type="nucleotide sequence ID" value="XM_029020076.1"/>
</dbReference>
<feature type="region of interest" description="Disordered" evidence="1">
    <location>
        <begin position="95"/>
        <end position="134"/>
    </location>
</feature>
<dbReference type="Proteomes" id="UP000186176">
    <property type="component" value="Unassembled WGS sequence"/>
</dbReference>
<evidence type="ECO:0000256" key="1">
    <source>
        <dbReference type="SAM" id="MobiDB-lite"/>
    </source>
</evidence>
<evidence type="ECO:0000259" key="2">
    <source>
        <dbReference type="Pfam" id="PF10159"/>
    </source>
</evidence>
<sequence length="165" mass="19659">MDLSDSFDIAKQSGVRGGAEQFNWDSLRSIPRKEREHYLGHSLHYNRSREKSRFKRNDWYSKLYKSKPEQKSASEFQNERERIINKEQKIMNKLLGIPDNTESSEYIKDESSKPDKSSGTNIQEFQEIHISDEKGNRERIHINKKEFCKNPKRIKRRSFSRSLSF</sequence>
<dbReference type="AlphaFoldDB" id="A0A1J4MPM4"/>
<gene>
    <name evidence="3" type="ORF">cubi_03063</name>
</gene>
<evidence type="ECO:0000313" key="3">
    <source>
        <dbReference type="EMBL" id="OII74932.1"/>
    </source>
</evidence>
<keyword evidence="4" id="KW-1185">Reference proteome</keyword>
<dbReference type="EMBL" id="LRBP01000008">
    <property type="protein sequence ID" value="OII74932.1"/>
    <property type="molecule type" value="Genomic_DNA"/>
</dbReference>
<comment type="caution">
    <text evidence="3">The sequence shown here is derived from an EMBL/GenBank/DDBJ whole genome shotgun (WGS) entry which is preliminary data.</text>
</comment>
<dbReference type="PANTHER" id="PTHR14580">
    <property type="entry name" value="MULTIPLE MYELOMA TUMOR-ASSOCIATED PROTEIN 2 FAMILY MEMBER"/>
    <property type="match status" value="1"/>
</dbReference>
<evidence type="ECO:0000313" key="4">
    <source>
        <dbReference type="Proteomes" id="UP000186176"/>
    </source>
</evidence>
<organism evidence="3 4">
    <name type="scientific">Cryptosporidium ubiquitum</name>
    <dbReference type="NCBI Taxonomy" id="857276"/>
    <lineage>
        <taxon>Eukaryota</taxon>
        <taxon>Sar</taxon>
        <taxon>Alveolata</taxon>
        <taxon>Apicomplexa</taxon>
        <taxon>Conoidasida</taxon>
        <taxon>Coccidia</taxon>
        <taxon>Eucoccidiorida</taxon>
        <taxon>Eimeriorina</taxon>
        <taxon>Cryptosporidiidae</taxon>
        <taxon>Cryptosporidium</taxon>
    </lineage>
</organism>
<dbReference type="InterPro" id="IPR019315">
    <property type="entry name" value="MMTA2_N"/>
</dbReference>
<dbReference type="GeneID" id="39979855"/>
<protein>
    <recommendedName>
        <fullName evidence="2">Multiple myeloma tumor-associated protein 2-like N-terminal domain-containing protein</fullName>
    </recommendedName>
</protein>
<dbReference type="InterPro" id="IPR039207">
    <property type="entry name" value="MMTAG2-like"/>
</dbReference>
<feature type="compositionally biased region" description="Basic and acidic residues" evidence="1">
    <location>
        <begin position="105"/>
        <end position="116"/>
    </location>
</feature>